<evidence type="ECO:0000256" key="5">
    <source>
        <dbReference type="ARBA" id="ARBA00022989"/>
    </source>
</evidence>
<dbReference type="RefSeq" id="WP_338248673.1">
    <property type="nucleotide sequence ID" value="NZ_AP028907.1"/>
</dbReference>
<dbReference type="EMBL" id="AP028907">
    <property type="protein sequence ID" value="BES81879.1"/>
    <property type="molecule type" value="Genomic_DNA"/>
</dbReference>
<comment type="subcellular location">
    <subcellularLocation>
        <location evidence="1">Membrane</location>
    </subcellularLocation>
</comment>
<sequence length="121" mass="13633">MYDAIVAMAVVLVVVPLTLLLVYGFLSRATRGPGHVYKRLRFEAGNPPRGAARVPTIYQYFGYIMIFVALDPIFMLLFVLPAAGSQWHKIILLSMASVAAILPPVVYATRYARRREYWSLN</sequence>
<evidence type="ECO:0000313" key="8">
    <source>
        <dbReference type="EMBL" id="BES81879.1"/>
    </source>
</evidence>
<feature type="transmembrane region" description="Helical" evidence="7">
    <location>
        <begin position="60"/>
        <end position="84"/>
    </location>
</feature>
<keyword evidence="5 7" id="KW-1133">Transmembrane helix</keyword>
<dbReference type="Proteomes" id="UP001341135">
    <property type="component" value="Chromosome"/>
</dbReference>
<dbReference type="InterPro" id="IPR000440">
    <property type="entry name" value="NADH_UbQ/plastoQ_OxRdtase_su3"/>
</dbReference>
<name>A0ABN6ZNU5_9CREN</name>
<evidence type="ECO:0000256" key="2">
    <source>
        <dbReference type="ARBA" id="ARBA00008472"/>
    </source>
</evidence>
<evidence type="ECO:0000256" key="7">
    <source>
        <dbReference type="SAM" id="Phobius"/>
    </source>
</evidence>
<keyword evidence="9" id="KW-1185">Reference proteome</keyword>
<dbReference type="GeneID" id="89289458"/>
<proteinExistence type="inferred from homology"/>
<dbReference type="InterPro" id="IPR038430">
    <property type="entry name" value="NDAH_ubi_oxred_su3_sf"/>
</dbReference>
<keyword evidence="3" id="KW-0813">Transport</keyword>
<protein>
    <submittedName>
        <fullName evidence="8">NADH-quinone oxidoreductase subunit A</fullName>
    </submittedName>
</protein>
<feature type="transmembrane region" description="Helical" evidence="7">
    <location>
        <begin position="90"/>
        <end position="109"/>
    </location>
</feature>
<organism evidence="8 9">
    <name type="scientific">Pyrodictium abyssi</name>
    <dbReference type="NCBI Taxonomy" id="54256"/>
    <lineage>
        <taxon>Archaea</taxon>
        <taxon>Thermoproteota</taxon>
        <taxon>Thermoprotei</taxon>
        <taxon>Desulfurococcales</taxon>
        <taxon>Pyrodictiaceae</taxon>
        <taxon>Pyrodictium</taxon>
    </lineage>
</organism>
<evidence type="ECO:0000256" key="6">
    <source>
        <dbReference type="ARBA" id="ARBA00023136"/>
    </source>
</evidence>
<feature type="transmembrane region" description="Helical" evidence="7">
    <location>
        <begin position="6"/>
        <end position="26"/>
    </location>
</feature>
<dbReference type="Pfam" id="PF00507">
    <property type="entry name" value="Oxidored_q4"/>
    <property type="match status" value="1"/>
</dbReference>
<reference evidence="8 9" key="1">
    <citation type="submission" date="2023-09" db="EMBL/GenBank/DDBJ databases">
        <title>Pyrofollis japonicus gen. nov. sp. nov., a novel member of the family Pyrodictiaceae isolated from the Iheya North hydrothermal field.</title>
        <authorList>
            <person name="Miyazaki U."/>
            <person name="Sanari M."/>
            <person name="Tame A."/>
            <person name="Kitajima M."/>
            <person name="Okamoto A."/>
            <person name="Sawayama S."/>
            <person name="Miyazaki J."/>
            <person name="Takai K."/>
            <person name="Nakagawa S."/>
        </authorList>
    </citation>
    <scope>NUCLEOTIDE SEQUENCE [LARGE SCALE GENOMIC DNA]</scope>
    <source>
        <strain evidence="8 9">AV2</strain>
    </source>
</reference>
<evidence type="ECO:0000313" key="9">
    <source>
        <dbReference type="Proteomes" id="UP001341135"/>
    </source>
</evidence>
<gene>
    <name evidence="8" type="primary">ndhC</name>
    <name evidence="8" type="ORF">PABY_14460</name>
</gene>
<evidence type="ECO:0000256" key="1">
    <source>
        <dbReference type="ARBA" id="ARBA00004370"/>
    </source>
</evidence>
<comment type="similarity">
    <text evidence="2">Belongs to the complex I subunit 3 family.</text>
</comment>
<dbReference type="Gene3D" id="1.20.58.1610">
    <property type="entry name" value="NADH:ubiquinone/plastoquinone oxidoreductase, chain 3"/>
    <property type="match status" value="1"/>
</dbReference>
<accession>A0ABN6ZNU5</accession>
<evidence type="ECO:0000256" key="4">
    <source>
        <dbReference type="ARBA" id="ARBA00022692"/>
    </source>
</evidence>
<keyword evidence="4 7" id="KW-0812">Transmembrane</keyword>
<evidence type="ECO:0000256" key="3">
    <source>
        <dbReference type="ARBA" id="ARBA00022448"/>
    </source>
</evidence>
<keyword evidence="6 7" id="KW-0472">Membrane</keyword>